<accession>A0ACC2UMX0</accession>
<comment type="caution">
    <text evidence="1">The sequence shown here is derived from an EMBL/GenBank/DDBJ whole genome shotgun (WGS) entry which is preliminary data.</text>
</comment>
<evidence type="ECO:0000313" key="1">
    <source>
        <dbReference type="EMBL" id="KAJ9088220.1"/>
    </source>
</evidence>
<gene>
    <name evidence="1" type="ORF">DSO57_1025193</name>
</gene>
<dbReference type="EMBL" id="QTSX02000140">
    <property type="protein sequence ID" value="KAJ9088220.1"/>
    <property type="molecule type" value="Genomic_DNA"/>
</dbReference>
<proteinExistence type="predicted"/>
<protein>
    <submittedName>
        <fullName evidence="1">Uncharacterized protein</fullName>
    </submittedName>
</protein>
<sequence length="177" mass="19657">MLFFQYGSVVVLLTIPGLLTRYVRKLVLSSCLCWALTMRLHACQEQFSHNLLAFFATGTAVALFHRKARMIDSTLFSKASVNERMCATYQILGCTNTLRACAFDARSSLLYLHFQLRSTRSDSRFFSIASWVMSFDVNSIPRCLKERCGSIDVMPAGGGKLGNPILTIPAGKDQGAQ</sequence>
<keyword evidence="2" id="KW-1185">Reference proteome</keyword>
<name>A0ACC2UMX0_9FUNG</name>
<evidence type="ECO:0000313" key="2">
    <source>
        <dbReference type="Proteomes" id="UP001165960"/>
    </source>
</evidence>
<dbReference type="Proteomes" id="UP001165960">
    <property type="component" value="Unassembled WGS sequence"/>
</dbReference>
<organism evidence="1 2">
    <name type="scientific">Entomophthora muscae</name>
    <dbReference type="NCBI Taxonomy" id="34485"/>
    <lineage>
        <taxon>Eukaryota</taxon>
        <taxon>Fungi</taxon>
        <taxon>Fungi incertae sedis</taxon>
        <taxon>Zoopagomycota</taxon>
        <taxon>Entomophthoromycotina</taxon>
        <taxon>Entomophthoromycetes</taxon>
        <taxon>Entomophthorales</taxon>
        <taxon>Entomophthoraceae</taxon>
        <taxon>Entomophthora</taxon>
    </lineage>
</organism>
<reference evidence="1" key="1">
    <citation type="submission" date="2022-04" db="EMBL/GenBank/DDBJ databases">
        <title>Genome of the entomopathogenic fungus Entomophthora muscae.</title>
        <authorList>
            <person name="Elya C."/>
            <person name="Lovett B.R."/>
            <person name="Lee E."/>
            <person name="Macias A.M."/>
            <person name="Hajek A.E."/>
            <person name="De Bivort B.L."/>
            <person name="Kasson M.T."/>
            <person name="De Fine Licht H.H."/>
            <person name="Stajich J.E."/>
        </authorList>
    </citation>
    <scope>NUCLEOTIDE SEQUENCE</scope>
    <source>
        <strain evidence="1">Berkeley</strain>
    </source>
</reference>